<keyword evidence="2" id="KW-0812">Transmembrane</keyword>
<evidence type="ECO:0000256" key="2">
    <source>
        <dbReference type="SAM" id="Phobius"/>
    </source>
</evidence>
<dbReference type="AlphaFoldDB" id="A0A0L0SQR2"/>
<feature type="region of interest" description="Disordered" evidence="1">
    <location>
        <begin position="427"/>
        <end position="447"/>
    </location>
</feature>
<dbReference type="SUPFAM" id="SSF52833">
    <property type="entry name" value="Thioredoxin-like"/>
    <property type="match status" value="2"/>
</dbReference>
<dbReference type="EMBL" id="GG745345">
    <property type="protein sequence ID" value="KNE64842.1"/>
    <property type="molecule type" value="Genomic_DNA"/>
</dbReference>
<keyword evidence="4" id="KW-0413">Isomerase</keyword>
<keyword evidence="5" id="KW-1185">Reference proteome</keyword>
<evidence type="ECO:0000313" key="4">
    <source>
        <dbReference type="EMBL" id="KNE64842.1"/>
    </source>
</evidence>
<protein>
    <submittedName>
        <fullName evidence="4">Protein disulfide-isomerase domain</fullName>
    </submittedName>
</protein>
<dbReference type="InterPro" id="IPR036249">
    <property type="entry name" value="Thioredoxin-like_sf"/>
</dbReference>
<reference evidence="5" key="2">
    <citation type="submission" date="2009-11" db="EMBL/GenBank/DDBJ databases">
        <title>The Genome Sequence of Allomyces macrogynus strain ATCC 38327.</title>
        <authorList>
            <consortium name="The Broad Institute Genome Sequencing Platform"/>
            <person name="Russ C."/>
            <person name="Cuomo C."/>
            <person name="Shea T."/>
            <person name="Young S.K."/>
            <person name="Zeng Q."/>
            <person name="Koehrsen M."/>
            <person name="Haas B."/>
            <person name="Borodovsky M."/>
            <person name="Guigo R."/>
            <person name="Alvarado L."/>
            <person name="Berlin A."/>
            <person name="Borenstein D."/>
            <person name="Chen Z."/>
            <person name="Engels R."/>
            <person name="Freedman E."/>
            <person name="Gellesch M."/>
            <person name="Goldberg J."/>
            <person name="Griggs A."/>
            <person name="Gujja S."/>
            <person name="Heiman D."/>
            <person name="Hepburn T."/>
            <person name="Howarth C."/>
            <person name="Jen D."/>
            <person name="Larson L."/>
            <person name="Lewis B."/>
            <person name="Mehta T."/>
            <person name="Park D."/>
            <person name="Pearson M."/>
            <person name="Roberts A."/>
            <person name="Saif S."/>
            <person name="Shenoy N."/>
            <person name="Sisk P."/>
            <person name="Stolte C."/>
            <person name="Sykes S."/>
            <person name="Walk T."/>
            <person name="White J."/>
            <person name="Yandava C."/>
            <person name="Burger G."/>
            <person name="Gray M.W."/>
            <person name="Holland P.W.H."/>
            <person name="King N."/>
            <person name="Lang F.B.F."/>
            <person name="Roger A.J."/>
            <person name="Ruiz-Trillo I."/>
            <person name="Lander E."/>
            <person name="Nusbaum C."/>
        </authorList>
    </citation>
    <scope>NUCLEOTIDE SEQUENCE [LARGE SCALE GENOMIC DNA]</scope>
    <source>
        <strain evidence="5">ATCC 38327</strain>
    </source>
</reference>
<dbReference type="GO" id="GO:0015035">
    <property type="term" value="F:protein-disulfide reductase activity"/>
    <property type="evidence" value="ECO:0007669"/>
    <property type="project" value="TreeGrafter"/>
</dbReference>
<dbReference type="Gene3D" id="3.40.30.10">
    <property type="entry name" value="Glutaredoxin"/>
    <property type="match status" value="2"/>
</dbReference>
<dbReference type="InterPro" id="IPR017937">
    <property type="entry name" value="Thioredoxin_CS"/>
</dbReference>
<feature type="compositionally biased region" description="Basic and acidic residues" evidence="1">
    <location>
        <begin position="1"/>
        <end position="19"/>
    </location>
</feature>
<dbReference type="OrthoDB" id="72053at2759"/>
<dbReference type="VEuPathDB" id="FungiDB:AMAG_10176"/>
<dbReference type="PROSITE" id="PS51352">
    <property type="entry name" value="THIOREDOXIN_2"/>
    <property type="match status" value="2"/>
</dbReference>
<dbReference type="GO" id="GO:0016853">
    <property type="term" value="F:isomerase activity"/>
    <property type="evidence" value="ECO:0007669"/>
    <property type="project" value="UniProtKB-KW"/>
</dbReference>
<dbReference type="Proteomes" id="UP000054350">
    <property type="component" value="Unassembled WGS sequence"/>
</dbReference>
<feature type="domain" description="Thioredoxin" evidence="3">
    <location>
        <begin position="215"/>
        <end position="346"/>
    </location>
</feature>
<dbReference type="CDD" id="cd02961">
    <property type="entry name" value="PDI_a_family"/>
    <property type="match status" value="2"/>
</dbReference>
<keyword evidence="2" id="KW-0472">Membrane</keyword>
<evidence type="ECO:0000259" key="3">
    <source>
        <dbReference type="PROSITE" id="PS51352"/>
    </source>
</evidence>
<dbReference type="InterPro" id="IPR013766">
    <property type="entry name" value="Thioredoxin_domain"/>
</dbReference>
<dbReference type="GO" id="GO:0034976">
    <property type="term" value="P:response to endoplasmic reticulum stress"/>
    <property type="evidence" value="ECO:0007669"/>
    <property type="project" value="TreeGrafter"/>
</dbReference>
<accession>A0A0L0SQR2</accession>
<dbReference type="OMA" id="WIARAVW"/>
<name>A0A0L0SQR2_ALLM3</name>
<dbReference type="STRING" id="578462.A0A0L0SQR2"/>
<dbReference type="Pfam" id="PF00085">
    <property type="entry name" value="Thioredoxin"/>
    <property type="match status" value="2"/>
</dbReference>
<feature type="region of interest" description="Disordered" evidence="1">
    <location>
        <begin position="1"/>
        <end position="22"/>
    </location>
</feature>
<gene>
    <name evidence="4" type="ORF">AMAG_10176</name>
</gene>
<feature type="domain" description="Thioredoxin" evidence="3">
    <location>
        <begin position="42"/>
        <end position="168"/>
    </location>
</feature>
<keyword evidence="2" id="KW-1133">Transmembrane helix</keyword>
<proteinExistence type="predicted"/>
<dbReference type="PANTHER" id="PTHR45815">
    <property type="entry name" value="PROTEIN DISULFIDE-ISOMERASE A6"/>
    <property type="match status" value="1"/>
</dbReference>
<organism evidence="4 5">
    <name type="scientific">Allomyces macrogynus (strain ATCC 38327)</name>
    <name type="common">Allomyces javanicus var. macrogynus</name>
    <dbReference type="NCBI Taxonomy" id="578462"/>
    <lineage>
        <taxon>Eukaryota</taxon>
        <taxon>Fungi</taxon>
        <taxon>Fungi incertae sedis</taxon>
        <taxon>Blastocladiomycota</taxon>
        <taxon>Blastocladiomycetes</taxon>
        <taxon>Blastocladiales</taxon>
        <taxon>Blastocladiaceae</taxon>
        <taxon>Allomyces</taxon>
    </lineage>
</organism>
<evidence type="ECO:0000256" key="1">
    <source>
        <dbReference type="SAM" id="MobiDB-lite"/>
    </source>
</evidence>
<dbReference type="PANTHER" id="PTHR45815:SF6">
    <property type="entry name" value="YALI0E02420P"/>
    <property type="match status" value="1"/>
</dbReference>
<feature type="transmembrane region" description="Helical" evidence="2">
    <location>
        <begin position="657"/>
        <end position="679"/>
    </location>
</feature>
<sequence>MFRNDQPRRFGPLRNERGVDNGPASMAPTSNWIARAVWTMFLLVATSLALLSVVHAESSAVITLTAANFDKSVASGTWFVDFYAPWCPHCKQLAPKYEEMADTVAPWRKSKQFYVAKVDCVDNEALCRRHEVDGFPTLYLFHGGHRTDEYKGDRTTKALLDYVTTATAKIEVNAAKAAAQAADSVLNDSPHEVHQGGKHAMHDFPSEAHSAALDAALAAKAEEFQAVAADRAARTSTWGQYGRVVELTGDNFEEMTSKSGPWLVMFYAAWSKQSQAFLSIYEAVGRKLAGKINVGRINADVEVELASRFFVRGYPTIKLVRRGIARDYRGPRTQDALLEFAHAALIPRPVQMVTAAEFHRMRAEHDVAVVLAMDAHTTPEAMRVFLDSADTWSVGGTTGLFASADPGITPGERPAILVARRGFPETDRFPPVAPADRPADEYKPGPQKAFVLPDGEDAVDELEQEARERAKREQAQRFAFTAPRIVEFVRARRYPLVPELTAANALELMDGVDLDGPRARRVVVVGVLDPAHSDAERDILHRLAESLVHQGLQMHGVDVRFVWLNGAQYAAYAQRMFDVTPADLPRVVLAVPAKDMVYRTNPDGKPLAFKTAEIAKALDDVAHQVATRERGQYRGTYVPGSRAQRGEWLVAAADGELIGPIAAAVLGVLGIGAVGWWVWRATTERSVSTTTGEYRHVAAHKDD</sequence>
<dbReference type="GO" id="GO:0005788">
    <property type="term" value="C:endoplasmic reticulum lumen"/>
    <property type="evidence" value="ECO:0007669"/>
    <property type="project" value="TreeGrafter"/>
</dbReference>
<dbReference type="eggNOG" id="KOG0191">
    <property type="taxonomic scope" value="Eukaryota"/>
</dbReference>
<evidence type="ECO:0000313" key="5">
    <source>
        <dbReference type="Proteomes" id="UP000054350"/>
    </source>
</evidence>
<reference evidence="4 5" key="1">
    <citation type="submission" date="2009-11" db="EMBL/GenBank/DDBJ databases">
        <title>Annotation of Allomyces macrogynus ATCC 38327.</title>
        <authorList>
            <consortium name="The Broad Institute Genome Sequencing Platform"/>
            <person name="Russ C."/>
            <person name="Cuomo C."/>
            <person name="Burger G."/>
            <person name="Gray M.W."/>
            <person name="Holland P.W.H."/>
            <person name="King N."/>
            <person name="Lang F.B.F."/>
            <person name="Roger A.J."/>
            <person name="Ruiz-Trillo I."/>
            <person name="Young S.K."/>
            <person name="Zeng Q."/>
            <person name="Gargeya S."/>
            <person name="Fitzgerald M."/>
            <person name="Haas B."/>
            <person name="Abouelleil A."/>
            <person name="Alvarado L."/>
            <person name="Arachchi H.M."/>
            <person name="Berlin A."/>
            <person name="Chapman S.B."/>
            <person name="Gearin G."/>
            <person name="Goldberg J."/>
            <person name="Griggs A."/>
            <person name="Gujja S."/>
            <person name="Hansen M."/>
            <person name="Heiman D."/>
            <person name="Howarth C."/>
            <person name="Larimer J."/>
            <person name="Lui A."/>
            <person name="MacDonald P.J.P."/>
            <person name="McCowen C."/>
            <person name="Montmayeur A."/>
            <person name="Murphy C."/>
            <person name="Neiman D."/>
            <person name="Pearson M."/>
            <person name="Priest M."/>
            <person name="Roberts A."/>
            <person name="Saif S."/>
            <person name="Shea T."/>
            <person name="Sisk P."/>
            <person name="Stolte C."/>
            <person name="Sykes S."/>
            <person name="Wortman J."/>
            <person name="Nusbaum C."/>
            <person name="Birren B."/>
        </authorList>
    </citation>
    <scope>NUCLEOTIDE SEQUENCE [LARGE SCALE GENOMIC DNA]</scope>
    <source>
        <strain evidence="4 5">ATCC 38327</strain>
    </source>
</reference>
<dbReference type="PROSITE" id="PS00194">
    <property type="entry name" value="THIOREDOXIN_1"/>
    <property type="match status" value="1"/>
</dbReference>